<evidence type="ECO:0008006" key="14">
    <source>
        <dbReference type="Google" id="ProtNLM"/>
    </source>
</evidence>
<reference evidence="12" key="1">
    <citation type="submission" date="2020-03" db="EMBL/GenBank/DDBJ databases">
        <title>Castanea mollissima Vanexum genome sequencing.</title>
        <authorList>
            <person name="Staton M."/>
        </authorList>
    </citation>
    <scope>NUCLEOTIDE SEQUENCE</scope>
    <source>
        <tissue evidence="12">Leaf</tissue>
    </source>
</reference>
<evidence type="ECO:0000256" key="3">
    <source>
        <dbReference type="ARBA" id="ARBA00022617"/>
    </source>
</evidence>
<dbReference type="OrthoDB" id="1470350at2759"/>
<evidence type="ECO:0000256" key="6">
    <source>
        <dbReference type="ARBA" id="ARBA00022989"/>
    </source>
</evidence>
<evidence type="ECO:0000256" key="7">
    <source>
        <dbReference type="ARBA" id="ARBA00023002"/>
    </source>
</evidence>
<dbReference type="InterPro" id="IPR036396">
    <property type="entry name" value="Cyt_P450_sf"/>
</dbReference>
<organism evidence="12 13">
    <name type="scientific">Castanea mollissima</name>
    <name type="common">Chinese chestnut</name>
    <dbReference type="NCBI Taxonomy" id="60419"/>
    <lineage>
        <taxon>Eukaryota</taxon>
        <taxon>Viridiplantae</taxon>
        <taxon>Streptophyta</taxon>
        <taxon>Embryophyta</taxon>
        <taxon>Tracheophyta</taxon>
        <taxon>Spermatophyta</taxon>
        <taxon>Magnoliopsida</taxon>
        <taxon>eudicotyledons</taxon>
        <taxon>Gunneridae</taxon>
        <taxon>Pentapetalae</taxon>
        <taxon>rosids</taxon>
        <taxon>fabids</taxon>
        <taxon>Fagales</taxon>
        <taxon>Fagaceae</taxon>
        <taxon>Castanea</taxon>
    </lineage>
</organism>
<dbReference type="GO" id="GO:0020037">
    <property type="term" value="F:heme binding"/>
    <property type="evidence" value="ECO:0007669"/>
    <property type="project" value="InterPro"/>
</dbReference>
<dbReference type="SUPFAM" id="SSF48264">
    <property type="entry name" value="Cytochrome P450"/>
    <property type="match status" value="1"/>
</dbReference>
<dbReference type="GO" id="GO:0016705">
    <property type="term" value="F:oxidoreductase activity, acting on paired donors, with incorporation or reduction of molecular oxygen"/>
    <property type="evidence" value="ECO:0007669"/>
    <property type="project" value="InterPro"/>
</dbReference>
<dbReference type="Gene3D" id="1.10.630.10">
    <property type="entry name" value="Cytochrome P450"/>
    <property type="match status" value="1"/>
</dbReference>
<evidence type="ECO:0000256" key="4">
    <source>
        <dbReference type="ARBA" id="ARBA00022692"/>
    </source>
</evidence>
<keyword evidence="4 11" id="KW-0812">Transmembrane</keyword>
<keyword evidence="13" id="KW-1185">Reference proteome</keyword>
<keyword evidence="6 11" id="KW-1133">Transmembrane helix</keyword>
<dbReference type="GO" id="GO:0005506">
    <property type="term" value="F:iron ion binding"/>
    <property type="evidence" value="ECO:0007669"/>
    <property type="project" value="InterPro"/>
</dbReference>
<evidence type="ECO:0000256" key="11">
    <source>
        <dbReference type="SAM" id="Phobius"/>
    </source>
</evidence>
<dbReference type="Pfam" id="PF00067">
    <property type="entry name" value="p450"/>
    <property type="match status" value="1"/>
</dbReference>
<evidence type="ECO:0000256" key="5">
    <source>
        <dbReference type="ARBA" id="ARBA00022723"/>
    </source>
</evidence>
<accession>A0A8J4V8T4</accession>
<dbReference type="PANTHER" id="PTHR24282">
    <property type="entry name" value="CYTOCHROME P450 FAMILY MEMBER"/>
    <property type="match status" value="1"/>
</dbReference>
<dbReference type="PANTHER" id="PTHR24282:SF255">
    <property type="entry name" value="CYTOCHROME P450 72A11-RELATED"/>
    <property type="match status" value="1"/>
</dbReference>
<dbReference type="GO" id="GO:0016020">
    <property type="term" value="C:membrane"/>
    <property type="evidence" value="ECO:0007669"/>
    <property type="project" value="UniProtKB-SubCell"/>
</dbReference>
<evidence type="ECO:0000256" key="1">
    <source>
        <dbReference type="ARBA" id="ARBA00004167"/>
    </source>
</evidence>
<evidence type="ECO:0000256" key="2">
    <source>
        <dbReference type="ARBA" id="ARBA00010617"/>
    </source>
</evidence>
<gene>
    <name evidence="12" type="ORF">CMV_028030</name>
</gene>
<sequence>MEISLDKVATFVLFVIMARLSCMILNWVWLRPKYLERCLREQGLVGNSYRLFFGDTKDCSMMKKQACSKPIELFDDIVPRVLPFEHHTLKHYGKNSFSWLGPRPRVNIMSPEQIKDVFTKMGDFQKPKPNPLSRLLTMGLITYEGEKWAKHRKIINPAFHLEKLKVIYYISYLFKSMWNQ</sequence>
<proteinExistence type="inferred from homology"/>
<dbReference type="InterPro" id="IPR050665">
    <property type="entry name" value="Cytochrome_P450_Monooxygen"/>
</dbReference>
<keyword evidence="10 11" id="KW-0472">Membrane</keyword>
<protein>
    <recommendedName>
        <fullName evidence="14">Cytochrome P450</fullName>
    </recommendedName>
</protein>
<dbReference type="AlphaFoldDB" id="A0A8J4V8T4"/>
<keyword evidence="9" id="KW-0503">Monooxygenase</keyword>
<name>A0A8J4V8T4_9ROSI</name>
<feature type="transmembrane region" description="Helical" evidence="11">
    <location>
        <begin position="12"/>
        <end position="30"/>
    </location>
</feature>
<dbReference type="Proteomes" id="UP000737018">
    <property type="component" value="Unassembled WGS sequence"/>
</dbReference>
<comment type="caution">
    <text evidence="12">The sequence shown here is derived from an EMBL/GenBank/DDBJ whole genome shotgun (WGS) entry which is preliminary data.</text>
</comment>
<evidence type="ECO:0000256" key="9">
    <source>
        <dbReference type="ARBA" id="ARBA00023033"/>
    </source>
</evidence>
<keyword evidence="7" id="KW-0560">Oxidoreductase</keyword>
<keyword evidence="8" id="KW-0408">Iron</keyword>
<comment type="similarity">
    <text evidence="2">Belongs to the cytochrome P450 family.</text>
</comment>
<evidence type="ECO:0000313" key="12">
    <source>
        <dbReference type="EMBL" id="KAF3945610.1"/>
    </source>
</evidence>
<evidence type="ECO:0000256" key="10">
    <source>
        <dbReference type="ARBA" id="ARBA00023136"/>
    </source>
</evidence>
<dbReference type="EMBL" id="JRKL02011881">
    <property type="protein sequence ID" value="KAF3945610.1"/>
    <property type="molecule type" value="Genomic_DNA"/>
</dbReference>
<comment type="subcellular location">
    <subcellularLocation>
        <location evidence="1">Membrane</location>
        <topology evidence="1">Single-pass membrane protein</topology>
    </subcellularLocation>
</comment>
<keyword evidence="3" id="KW-0349">Heme</keyword>
<keyword evidence="5" id="KW-0479">Metal-binding</keyword>
<dbReference type="GO" id="GO:0004497">
    <property type="term" value="F:monooxygenase activity"/>
    <property type="evidence" value="ECO:0007669"/>
    <property type="project" value="UniProtKB-KW"/>
</dbReference>
<evidence type="ECO:0000256" key="8">
    <source>
        <dbReference type="ARBA" id="ARBA00023004"/>
    </source>
</evidence>
<evidence type="ECO:0000313" key="13">
    <source>
        <dbReference type="Proteomes" id="UP000737018"/>
    </source>
</evidence>
<dbReference type="InterPro" id="IPR001128">
    <property type="entry name" value="Cyt_P450"/>
</dbReference>